<gene>
    <name evidence="2" type="ORF">AM588_10001377</name>
</gene>
<sequence>MRGVLRGVQQNPMMMRQVLQSTRPHTFLRRTNADKPLSWATWLQENIPKGFGRFYPKNGASGAGKAGGPPKTAPKTGEKGAGDVKKLSSKTAEKKTGGSGGSGSGGGPNGKDGMAYLVPLAVAALFLSDLASIDKPMQEITYQEFRNTFLESGRVKSSWWSTRNTSRCF</sequence>
<feature type="compositionally biased region" description="Gly residues" evidence="1">
    <location>
        <begin position="97"/>
        <end position="108"/>
    </location>
</feature>
<accession>A0A0W8CSG4</accession>
<evidence type="ECO:0000313" key="2">
    <source>
        <dbReference type="EMBL" id="KUF87075.1"/>
    </source>
</evidence>
<feature type="region of interest" description="Disordered" evidence="1">
    <location>
        <begin position="58"/>
        <end position="108"/>
    </location>
</feature>
<comment type="caution">
    <text evidence="2">The sequence shown here is derived from an EMBL/GenBank/DDBJ whole genome shotgun (WGS) entry which is preliminary data.</text>
</comment>
<dbReference type="AlphaFoldDB" id="A0A0W8CSG4"/>
<feature type="compositionally biased region" description="Basic and acidic residues" evidence="1">
    <location>
        <begin position="76"/>
        <end position="96"/>
    </location>
</feature>
<dbReference type="Proteomes" id="UP000054636">
    <property type="component" value="Unassembled WGS sequence"/>
</dbReference>
<reference evidence="2 3" key="1">
    <citation type="submission" date="2015-11" db="EMBL/GenBank/DDBJ databases">
        <title>Genomes and virulence difference between two physiological races of Phytophthora nicotianae.</title>
        <authorList>
            <person name="Liu H."/>
            <person name="Ma X."/>
            <person name="Yu H."/>
            <person name="Fang D."/>
            <person name="Li Y."/>
            <person name="Wang X."/>
            <person name="Wang W."/>
            <person name="Dong Y."/>
            <person name="Xiao B."/>
        </authorList>
    </citation>
    <scope>NUCLEOTIDE SEQUENCE [LARGE SCALE GENOMIC DNA]</scope>
    <source>
        <strain evidence="3">race 1</strain>
    </source>
</reference>
<evidence type="ECO:0000313" key="3">
    <source>
        <dbReference type="Proteomes" id="UP000054636"/>
    </source>
</evidence>
<proteinExistence type="predicted"/>
<name>A0A0W8CSG4_PHYNI</name>
<evidence type="ECO:0000256" key="1">
    <source>
        <dbReference type="SAM" id="MobiDB-lite"/>
    </source>
</evidence>
<dbReference type="EMBL" id="LNFP01001241">
    <property type="protein sequence ID" value="KUF87075.1"/>
    <property type="molecule type" value="Genomic_DNA"/>
</dbReference>
<protein>
    <submittedName>
        <fullName evidence="2">Uncharacterized protein</fullName>
    </submittedName>
</protein>
<organism evidence="2 3">
    <name type="scientific">Phytophthora nicotianae</name>
    <name type="common">Potato buckeye rot agent</name>
    <name type="synonym">Phytophthora parasitica</name>
    <dbReference type="NCBI Taxonomy" id="4792"/>
    <lineage>
        <taxon>Eukaryota</taxon>
        <taxon>Sar</taxon>
        <taxon>Stramenopiles</taxon>
        <taxon>Oomycota</taxon>
        <taxon>Peronosporomycetes</taxon>
        <taxon>Peronosporales</taxon>
        <taxon>Peronosporaceae</taxon>
        <taxon>Phytophthora</taxon>
    </lineage>
</organism>